<dbReference type="CDD" id="cd00033">
    <property type="entry name" value="CCP"/>
    <property type="match status" value="3"/>
</dbReference>
<dbReference type="PANTHER" id="PTHR46534:SF1">
    <property type="entry name" value="IGGFC-BINDING PROTEIN N-TERMINAL DOMAIN-CONTAINING PROTEIN"/>
    <property type="match status" value="1"/>
</dbReference>
<feature type="domain" description="Sushi" evidence="5">
    <location>
        <begin position="1406"/>
        <end position="1467"/>
    </location>
</feature>
<evidence type="ECO:0000256" key="2">
    <source>
        <dbReference type="PROSITE-ProRule" id="PRU00302"/>
    </source>
</evidence>
<gene>
    <name evidence="6" type="ORF">MCOR_19114</name>
</gene>
<reference evidence="6 7" key="1">
    <citation type="submission" date="2020-06" db="EMBL/GenBank/DDBJ databases">
        <authorList>
            <person name="Li R."/>
            <person name="Bekaert M."/>
        </authorList>
    </citation>
    <scope>NUCLEOTIDE SEQUENCE [LARGE SCALE GENOMIC DNA]</scope>
    <source>
        <strain evidence="7">wild</strain>
    </source>
</reference>
<proteinExistence type="predicted"/>
<dbReference type="Gene3D" id="2.10.70.10">
    <property type="entry name" value="Complement Module, domain 1"/>
    <property type="match status" value="2"/>
</dbReference>
<dbReference type="PROSITE" id="PS50923">
    <property type="entry name" value="SUSHI"/>
    <property type="match status" value="2"/>
</dbReference>
<keyword evidence="7" id="KW-1185">Reference proteome</keyword>
<organism evidence="6 7">
    <name type="scientific">Mytilus coruscus</name>
    <name type="common">Sea mussel</name>
    <dbReference type="NCBI Taxonomy" id="42192"/>
    <lineage>
        <taxon>Eukaryota</taxon>
        <taxon>Metazoa</taxon>
        <taxon>Spiralia</taxon>
        <taxon>Lophotrochozoa</taxon>
        <taxon>Mollusca</taxon>
        <taxon>Bivalvia</taxon>
        <taxon>Autobranchia</taxon>
        <taxon>Pteriomorphia</taxon>
        <taxon>Mytilida</taxon>
        <taxon>Mytiloidea</taxon>
        <taxon>Mytilidae</taxon>
        <taxon>Mytilinae</taxon>
        <taxon>Mytilus</taxon>
    </lineage>
</organism>
<dbReference type="Proteomes" id="UP000507470">
    <property type="component" value="Unassembled WGS sequence"/>
</dbReference>
<dbReference type="EMBL" id="CACVKT020003358">
    <property type="protein sequence ID" value="CAC5383357.1"/>
    <property type="molecule type" value="Genomic_DNA"/>
</dbReference>
<evidence type="ECO:0000259" key="5">
    <source>
        <dbReference type="PROSITE" id="PS50923"/>
    </source>
</evidence>
<sequence>MCESVAMISMLVIILWRCVSAQGSDHCTLPTNTHSSKIYSVPIFDPGNDSLYVTLDLKRTENYGTSGEYTTISILVCNQVKKLYSENISFGSTGIHTIHLPINQTWILNGSETAKKSFHIIYSSEFDTDINVATKISFNNIGIPITACSSETSRERNTEYSYYVTTVCDVLGLCQIAVSTASLYETEITIDLNMTFVGCSLHFNNRVYTTDDVFHVTLSRYTALQLQTDCDMSGTVIHSTKELTVISGGLNTIMGEGKRQTFMGVNAPLAKLGKEYVVIGSKFSLFWDFIKIMTTELDTTVRILGKDIKFEEARDIMRKKISRGHQLHIKADKKIVVTQFSWDRNAEPIYSIVPPFRKILYPPCLQFTIYIYKVVDDLIQTYSDRLSYQKIATTRIPGTDTVMFTTTDNNIEEQCFSIQEQLKDKEIVLYILDSTRYVDFEDTTAAYGNPSISEDYMPGENLYEKNLAYMDNGGKEFLVAVHPFDHSNIIETKVHLVAMADDGSELAKINIEIQVIKNGMVESIMEMEVNTNLSNPYAVEKIITINEPYNQVLLVTSPIDISLRTKVLSGRNNAAVMLNYPVNVLGNEYVVGLFWHNSSLSTCSVSAIHKDTTVEVMLPDLEQPITVSVVGNENFVYTNNMKISKILLRYTSLVFTSTDDLTGTMIKTDKAVAVFCGYHSLIDNIEGTFSTIEQFPPVNTFGFDFNIRTDYLSLEDYGTNGFVTSSVKVIAVQHWTAVSILFPNNTSFTEFLNYPGNFTGGTLTENLQIATSKEVLVLLEFASEKDRSLIVVTPKQQTKDTYFISSFKSFDSVAFYTANEVFVSGNENTKLNFTNMVTGYTESTSDIKEGSSYIVSLDENEAGYIMHTNGLFGSTAGLYLEPNKICLYGLEPDRDCDGLDKEELCALYSYNDGQRRTLRIHTSNSTEIDWLNPSDIYFSIQPLGELEYDARFTDSFKFHVRTCHSAFVYLSSSNEFDFYDYDINSWFMYEIMFGDENGTRITWRKWSSGGQGSQKSREISTMNCNEFTSFWIQWNDYGEIRIGEGEHVGEMELVEWQKHLDSEMPFRIYNVGIKSGSDLDVEWIIHLTDEINQIKIEAPIVMEKFLNTTKDILKRSLPLEMYGFNFDQEKSISFSVRSCRDVRLYLSTSKPEIPTRLAGTVLYEIQLIDFQVKVNKWENENKYILMNKTLDVSNCFMNNSYGSFWISWLQNILTFGTGLNVGISQFIEIPMDYSTMIQDIYVASLTHDSRLWIFNRKEIPSYVGERNKYVMDFDLDGDYDEDCSMRIYDCGVPDFDNAYIHIPYRWITDDKYGNVHTVVCSENFTHSGSFVTRCLPTGNWSKEFQCLPNCKEPPQLLNTGSIHDNDRKYSTWSTYNYDCVTGSAMKGNGTIVCQDNGEWSDSLFECICPQPPRILNTHYTTSDQDAEYRQGDDYRYECMMGYSMTGNSTITCLRNGQWSEPSFTCSDCKCPCKSPDLTEEDIQEMKDKIRRENLIDKKSVSKYRRKITSAPDNRFSAKAIGYVGVACLTTTGLVVVLIDAVSLVNTVSTVFQNIKGLFI</sequence>
<dbReference type="Pfam" id="PF00084">
    <property type="entry name" value="Sushi"/>
    <property type="match status" value="3"/>
</dbReference>
<dbReference type="Pfam" id="PF17517">
    <property type="entry name" value="IgGFc_binding"/>
    <property type="match status" value="2"/>
</dbReference>
<name>A0A6J8BM78_MYTCO</name>
<dbReference type="InterPro" id="IPR035234">
    <property type="entry name" value="IgGFc-bd_N"/>
</dbReference>
<evidence type="ECO:0000256" key="4">
    <source>
        <dbReference type="SAM" id="SignalP"/>
    </source>
</evidence>
<dbReference type="InterPro" id="IPR035976">
    <property type="entry name" value="Sushi/SCR/CCP_sf"/>
</dbReference>
<feature type="chain" id="PRO_5026912587" evidence="4">
    <location>
        <begin position="22"/>
        <end position="1559"/>
    </location>
</feature>
<evidence type="ECO:0000256" key="1">
    <source>
        <dbReference type="ARBA" id="ARBA00023157"/>
    </source>
</evidence>
<dbReference type="PANTHER" id="PTHR46534">
    <property type="entry name" value="IGGFC_BINDING DOMAIN-CONTAINING PROTEIN"/>
    <property type="match status" value="1"/>
</dbReference>
<keyword evidence="1 2" id="KW-1015">Disulfide bond</keyword>
<evidence type="ECO:0000313" key="7">
    <source>
        <dbReference type="Proteomes" id="UP000507470"/>
    </source>
</evidence>
<comment type="caution">
    <text evidence="2">Lacks conserved residue(s) required for the propagation of feature annotation.</text>
</comment>
<evidence type="ECO:0000256" key="3">
    <source>
        <dbReference type="SAM" id="Phobius"/>
    </source>
</evidence>
<feature type="signal peptide" evidence="4">
    <location>
        <begin position="1"/>
        <end position="21"/>
    </location>
</feature>
<keyword evidence="3" id="KW-1133">Transmembrane helix</keyword>
<accession>A0A6J8BM78</accession>
<dbReference type="SUPFAM" id="SSF57535">
    <property type="entry name" value="Complement control module/SCR domain"/>
    <property type="match status" value="3"/>
</dbReference>
<keyword evidence="2" id="KW-0768">Sushi</keyword>
<feature type="transmembrane region" description="Helical" evidence="3">
    <location>
        <begin position="1519"/>
        <end position="1538"/>
    </location>
</feature>
<dbReference type="InterPro" id="IPR022041">
    <property type="entry name" value="Methyltransf_FA"/>
</dbReference>
<evidence type="ECO:0000313" key="6">
    <source>
        <dbReference type="EMBL" id="CAC5383357.1"/>
    </source>
</evidence>
<keyword evidence="3" id="KW-0472">Membrane</keyword>
<protein>
    <submittedName>
        <fullName evidence="6">CSMD</fullName>
    </submittedName>
</protein>
<dbReference type="OrthoDB" id="6127264at2759"/>
<feature type="disulfide bond" evidence="2">
    <location>
        <begin position="1438"/>
        <end position="1465"/>
    </location>
</feature>
<dbReference type="InterPro" id="IPR000436">
    <property type="entry name" value="Sushi_SCR_CCP_dom"/>
</dbReference>
<dbReference type="Pfam" id="PF12248">
    <property type="entry name" value="Methyltransf_FA"/>
    <property type="match status" value="1"/>
</dbReference>
<feature type="domain" description="Sushi" evidence="5">
    <location>
        <begin position="1288"/>
        <end position="1352"/>
    </location>
</feature>
<dbReference type="SMART" id="SM00032">
    <property type="entry name" value="CCP"/>
    <property type="match status" value="3"/>
</dbReference>
<keyword evidence="4" id="KW-0732">Signal</keyword>
<keyword evidence="3" id="KW-0812">Transmembrane</keyword>